<evidence type="ECO:0000256" key="2">
    <source>
        <dbReference type="ARBA" id="ARBA00022723"/>
    </source>
</evidence>
<dbReference type="EMBL" id="SMJW01000164">
    <property type="protein sequence ID" value="TDC11748.1"/>
    <property type="molecule type" value="Genomic_DNA"/>
</dbReference>
<name>A0A4R4NQA3_9ACTN</name>
<keyword evidence="2" id="KW-0479">Metal-binding</keyword>
<accession>A0A4R4NQA3</accession>
<feature type="transmembrane region" description="Helical" evidence="5">
    <location>
        <begin position="112"/>
        <end position="132"/>
    </location>
</feature>
<dbReference type="GO" id="GO:0016705">
    <property type="term" value="F:oxidoreductase activity, acting on paired donors, with incorporation or reduction of molecular oxygen"/>
    <property type="evidence" value="ECO:0007669"/>
    <property type="project" value="UniProtKB-ARBA"/>
</dbReference>
<evidence type="ECO:0000313" key="7">
    <source>
        <dbReference type="EMBL" id="TDC11748.1"/>
    </source>
</evidence>
<dbReference type="AlphaFoldDB" id="A0A4R4NQA3"/>
<protein>
    <submittedName>
        <fullName evidence="7">Iron-sulfur protein</fullName>
    </submittedName>
</protein>
<dbReference type="InterPro" id="IPR019251">
    <property type="entry name" value="DUF2231_TM"/>
</dbReference>
<keyword evidence="3" id="KW-0408">Iron</keyword>
<gene>
    <name evidence="7" type="ORF">E1284_27055</name>
</gene>
<evidence type="ECO:0000256" key="1">
    <source>
        <dbReference type="ARBA" id="ARBA00022714"/>
    </source>
</evidence>
<dbReference type="CDD" id="cd03467">
    <property type="entry name" value="Rieske"/>
    <property type="match status" value="1"/>
</dbReference>
<evidence type="ECO:0000313" key="8">
    <source>
        <dbReference type="Proteomes" id="UP000295431"/>
    </source>
</evidence>
<dbReference type="InterPro" id="IPR036922">
    <property type="entry name" value="Rieske_2Fe-2S_sf"/>
</dbReference>
<evidence type="ECO:0000259" key="6">
    <source>
        <dbReference type="PROSITE" id="PS51296"/>
    </source>
</evidence>
<dbReference type="PANTHER" id="PTHR21496">
    <property type="entry name" value="FERREDOXIN-RELATED"/>
    <property type="match status" value="1"/>
</dbReference>
<dbReference type="Proteomes" id="UP000295431">
    <property type="component" value="Unassembled WGS sequence"/>
</dbReference>
<feature type="domain" description="Rieske" evidence="6">
    <location>
        <begin position="183"/>
        <end position="279"/>
    </location>
</feature>
<keyword evidence="8" id="KW-1185">Reference proteome</keyword>
<dbReference type="PROSITE" id="PS51296">
    <property type="entry name" value="RIESKE"/>
    <property type="match status" value="1"/>
</dbReference>
<dbReference type="GO" id="GO:0051537">
    <property type="term" value="F:2 iron, 2 sulfur cluster binding"/>
    <property type="evidence" value="ECO:0007669"/>
    <property type="project" value="UniProtKB-KW"/>
</dbReference>
<evidence type="ECO:0000256" key="3">
    <source>
        <dbReference type="ARBA" id="ARBA00023004"/>
    </source>
</evidence>
<keyword evidence="4" id="KW-0411">Iron-sulfur</keyword>
<dbReference type="Gene3D" id="2.102.10.10">
    <property type="entry name" value="Rieske [2Fe-2S] iron-sulphur domain"/>
    <property type="match status" value="1"/>
</dbReference>
<proteinExistence type="predicted"/>
<dbReference type="Pfam" id="PF00355">
    <property type="entry name" value="Rieske"/>
    <property type="match status" value="1"/>
</dbReference>
<dbReference type="Pfam" id="PF09990">
    <property type="entry name" value="DUF2231"/>
    <property type="match status" value="1"/>
</dbReference>
<keyword evidence="1" id="KW-0001">2Fe-2S</keyword>
<keyword evidence="5" id="KW-0812">Transmembrane</keyword>
<comment type="caution">
    <text evidence="7">The sequence shown here is derived from an EMBL/GenBank/DDBJ whole genome shotgun (WGS) entry which is preliminary data.</text>
</comment>
<dbReference type="PANTHER" id="PTHR21496:SF23">
    <property type="entry name" value="3-PHENYLPROPIONATE_CINNAMIC ACID DIOXYGENASE FERREDOXIN SUBUNIT"/>
    <property type="match status" value="1"/>
</dbReference>
<keyword evidence="5" id="KW-1133">Transmembrane helix</keyword>
<evidence type="ECO:0000256" key="5">
    <source>
        <dbReference type="SAM" id="Phobius"/>
    </source>
</evidence>
<dbReference type="GO" id="GO:0046872">
    <property type="term" value="F:metal ion binding"/>
    <property type="evidence" value="ECO:0007669"/>
    <property type="project" value="UniProtKB-KW"/>
</dbReference>
<sequence length="308" mass="32993">MSMPQRMVRRLERAKALDGVAKPVSKAVQAAVRPRLIRNLLSGTNLGHPLHPSLTDVTIGAWTMAALLDAVGRREDQMAADMLVTTGIISAVPTALTGLNDWSDTLEGDRRVGYVHATVNTVALSLYTASAIMRAKGDRTTGKALGYAGFGVMSVGAYLGGHLSFVKGVNVNRTAWQEGPQDWTPVMGADELTEGRHRVVDAAGVQVLLHKMDGKVYGLAATCSHMGGPLGEGTFEQGCVTCPWHGSTFRFADGSVRRGPASTPQPCYETRVEGGRIEVRLAPTGLPGDKHEKRATRTNRRVLTRIPS</sequence>
<evidence type="ECO:0000256" key="4">
    <source>
        <dbReference type="ARBA" id="ARBA00023014"/>
    </source>
</evidence>
<organism evidence="7 8">
    <name type="scientific">Actinomadura bangladeshensis</name>
    <dbReference type="NCBI Taxonomy" id="453573"/>
    <lineage>
        <taxon>Bacteria</taxon>
        <taxon>Bacillati</taxon>
        <taxon>Actinomycetota</taxon>
        <taxon>Actinomycetes</taxon>
        <taxon>Streptosporangiales</taxon>
        <taxon>Thermomonosporaceae</taxon>
        <taxon>Actinomadura</taxon>
    </lineage>
</organism>
<reference evidence="7 8" key="1">
    <citation type="submission" date="2019-03" db="EMBL/GenBank/DDBJ databases">
        <title>Draft genome sequences of novel Actinobacteria.</title>
        <authorList>
            <person name="Sahin N."/>
            <person name="Ay H."/>
            <person name="Saygin H."/>
        </authorList>
    </citation>
    <scope>NUCLEOTIDE SEQUENCE [LARGE SCALE GENOMIC DNA]</scope>
    <source>
        <strain evidence="7 8">DSM 45347</strain>
    </source>
</reference>
<dbReference type="OrthoDB" id="9795104at2"/>
<dbReference type="RefSeq" id="WP_131942964.1">
    <property type="nucleotide sequence ID" value="NZ_BAAAMX010000046.1"/>
</dbReference>
<keyword evidence="5" id="KW-0472">Membrane</keyword>
<dbReference type="GO" id="GO:0004497">
    <property type="term" value="F:monooxygenase activity"/>
    <property type="evidence" value="ECO:0007669"/>
    <property type="project" value="UniProtKB-ARBA"/>
</dbReference>
<dbReference type="SUPFAM" id="SSF50022">
    <property type="entry name" value="ISP domain"/>
    <property type="match status" value="1"/>
</dbReference>
<dbReference type="InterPro" id="IPR017941">
    <property type="entry name" value="Rieske_2Fe-2S"/>
</dbReference>
<feature type="transmembrane region" description="Helical" evidence="5">
    <location>
        <begin position="144"/>
        <end position="165"/>
    </location>
</feature>